<keyword evidence="6" id="KW-0201">Cytochrome c-type biogenesis</keyword>
<keyword evidence="15" id="KW-1185">Reference proteome</keyword>
<feature type="transmembrane region" description="Helical" evidence="11">
    <location>
        <begin position="274"/>
        <end position="292"/>
    </location>
</feature>
<keyword evidence="3" id="KW-1003">Cell membrane</keyword>
<feature type="transmembrane region" description="Helical" evidence="11">
    <location>
        <begin position="352"/>
        <end position="373"/>
    </location>
</feature>
<feature type="transmembrane region" description="Helical" evidence="11">
    <location>
        <begin position="6"/>
        <end position="26"/>
    </location>
</feature>
<feature type="transmembrane region" description="Helical" evidence="11">
    <location>
        <begin position="312"/>
        <end position="331"/>
    </location>
</feature>
<dbReference type="PANTHER" id="PTHR43653:SF1">
    <property type="entry name" value="CYTOCHROME C-TYPE BIOGENESIS PROTEIN CCMF"/>
    <property type="match status" value="1"/>
</dbReference>
<feature type="transmembrane region" description="Helical" evidence="11">
    <location>
        <begin position="38"/>
        <end position="62"/>
    </location>
</feature>
<feature type="transmembrane region" description="Helical" evidence="11">
    <location>
        <begin position="492"/>
        <end position="514"/>
    </location>
</feature>
<dbReference type="KEGG" id="aon:DEH84_14660"/>
<evidence type="ECO:0000259" key="13">
    <source>
        <dbReference type="Pfam" id="PF16327"/>
    </source>
</evidence>
<comment type="function">
    <text evidence="9">Required for the biogenesis of c-type cytochromes. Possible subunit of a heme lyase.</text>
</comment>
<evidence type="ECO:0000256" key="10">
    <source>
        <dbReference type="SAM" id="MobiDB-lite"/>
    </source>
</evidence>
<evidence type="ECO:0000256" key="3">
    <source>
        <dbReference type="ARBA" id="ARBA00022475"/>
    </source>
</evidence>
<dbReference type="NCBIfam" id="NF007691">
    <property type="entry name" value="PRK10369.1"/>
    <property type="match status" value="1"/>
</dbReference>
<accession>A0A2U8FVT3</accession>
<sequence length="681" mass="73857">MTAEWGQWALMLALGVALLLGSVPLWGAQTGRAHWMALARPLAAAQFVLVGAAFGLLVAAFVQMDWSVAYVSQHANGLLPWPLRVAATWGGHEGSLLLWQLMLSGWTLAVAIFSRRLSPDTLARVLAVLGLVSIGFLSFTLFTSNPFDRALPAPLEGQDLNPLLQDPGMIFHPPLLYMGYVGLSVAFAFAIAALISGRLDAEWARWSRPWTLAAWSFLTLGIQLGSFWAYYELGWGGWWFWDAVENASFMPWLVATALLHSLAVSEQRGSFKSWTVLLAILAFSLSLLGTFLVRSGVLTSVHAFASDPRRGLYILAFLVIVIGGSLALYAWRAPRIGLGGRFDLLSRETALLLNNVFLLVSAATILLGTLYPLALDAITGVRISVGPPYFEAVFVPLMLPLLGLLALGPFVNWRRDTGGALWIRLRGAWPVLLTAAAVTLLAAGFWARLSAGVAAGLLLAVWIGVGTVHLVARRVQGVAAESWPRAVAHIPAAWWGMVVAHLGVGVFVAGVTLARGLDHVQDASLQVGQAVQVGDYRFAFQDLQRAQGPNYVAARATFEVSRGGQRLTTLYPEKRLYVVQRMPMTEAAIDRGWTRDLYVSLADTGPDGAWGVRVQVKPFMSWVWSGVLIIAFGGVLSACDARYRRHRTRSSSEPESLTQPVPDARVGVPSPLVRNLKGGRA</sequence>
<evidence type="ECO:0000256" key="5">
    <source>
        <dbReference type="ARBA" id="ARBA00022692"/>
    </source>
</evidence>
<name>A0A2U8FVT3_9BURK</name>
<evidence type="ECO:0000256" key="9">
    <source>
        <dbReference type="ARBA" id="ARBA00037230"/>
    </source>
</evidence>
<dbReference type="Pfam" id="PF16327">
    <property type="entry name" value="CcmF_C"/>
    <property type="match status" value="1"/>
</dbReference>
<feature type="transmembrane region" description="Helical" evidence="11">
    <location>
        <begin position="96"/>
        <end position="114"/>
    </location>
</feature>
<dbReference type="GO" id="GO:0017004">
    <property type="term" value="P:cytochrome complex assembly"/>
    <property type="evidence" value="ECO:0007669"/>
    <property type="project" value="UniProtKB-KW"/>
</dbReference>
<evidence type="ECO:0000313" key="14">
    <source>
        <dbReference type="EMBL" id="AWI54524.1"/>
    </source>
</evidence>
<reference evidence="14 15" key="1">
    <citation type="submission" date="2018-05" db="EMBL/GenBank/DDBJ databases">
        <title>complete genome sequence of Aquabacterium olei NBRC 110486.</title>
        <authorList>
            <person name="Tang B."/>
            <person name="Chang J."/>
            <person name="Zhang L."/>
            <person name="Yang H."/>
        </authorList>
    </citation>
    <scope>NUCLEOTIDE SEQUENCE [LARGE SCALE GENOMIC DNA]</scope>
    <source>
        <strain evidence="14 15">NBRC 110486</strain>
    </source>
</reference>
<feature type="domain" description="Cytochrome c-type biogenesis protein CcmF C-terminal" evidence="13">
    <location>
        <begin position="315"/>
        <end position="640"/>
    </location>
</feature>
<feature type="transmembrane region" description="Helical" evidence="11">
    <location>
        <begin position="121"/>
        <end position="142"/>
    </location>
</feature>
<feature type="transmembrane region" description="Helical" evidence="11">
    <location>
        <begin position="425"/>
        <end position="447"/>
    </location>
</feature>
<dbReference type="PANTHER" id="PTHR43653">
    <property type="entry name" value="CYTOCHROME C ASSEMBLY PROTEIN-RELATED"/>
    <property type="match status" value="1"/>
</dbReference>
<protein>
    <submittedName>
        <fullName evidence="14">C-type cytochrome biogenesis protein CcmF</fullName>
    </submittedName>
</protein>
<dbReference type="EMBL" id="CP029210">
    <property type="protein sequence ID" value="AWI54524.1"/>
    <property type="molecule type" value="Genomic_DNA"/>
</dbReference>
<dbReference type="PRINTS" id="PR01411">
    <property type="entry name" value="CCMFBIOGNSIS"/>
</dbReference>
<keyword evidence="8 11" id="KW-0472">Membrane</keyword>
<dbReference type="Proteomes" id="UP000244892">
    <property type="component" value="Chromosome"/>
</dbReference>
<dbReference type="GO" id="GO:0015232">
    <property type="term" value="F:heme transmembrane transporter activity"/>
    <property type="evidence" value="ECO:0007669"/>
    <property type="project" value="InterPro"/>
</dbReference>
<dbReference type="InterPro" id="IPR003568">
    <property type="entry name" value="Cyt_c_biogenesis_CcmF"/>
</dbReference>
<evidence type="ECO:0000256" key="2">
    <source>
        <dbReference type="ARBA" id="ARBA00009186"/>
    </source>
</evidence>
<feature type="region of interest" description="Disordered" evidence="10">
    <location>
        <begin position="647"/>
        <end position="671"/>
    </location>
</feature>
<dbReference type="NCBIfam" id="TIGR00353">
    <property type="entry name" value="nrfE"/>
    <property type="match status" value="1"/>
</dbReference>
<dbReference type="GO" id="GO:0020037">
    <property type="term" value="F:heme binding"/>
    <property type="evidence" value="ECO:0007669"/>
    <property type="project" value="InterPro"/>
</dbReference>
<dbReference type="GO" id="GO:0005886">
    <property type="term" value="C:plasma membrane"/>
    <property type="evidence" value="ECO:0007669"/>
    <property type="project" value="UniProtKB-SubCell"/>
</dbReference>
<dbReference type="InterPro" id="IPR032523">
    <property type="entry name" value="CcmF_C"/>
</dbReference>
<feature type="transmembrane region" description="Helical" evidence="11">
    <location>
        <begin position="209"/>
        <end position="231"/>
    </location>
</feature>
<evidence type="ECO:0000256" key="4">
    <source>
        <dbReference type="ARBA" id="ARBA00022519"/>
    </source>
</evidence>
<evidence type="ECO:0000256" key="6">
    <source>
        <dbReference type="ARBA" id="ARBA00022748"/>
    </source>
</evidence>
<feature type="transmembrane region" description="Helical" evidence="11">
    <location>
        <begin position="619"/>
        <end position="639"/>
    </location>
</feature>
<feature type="domain" description="Cytochrome c assembly protein" evidence="12">
    <location>
        <begin position="89"/>
        <end position="295"/>
    </location>
</feature>
<organism evidence="14 15">
    <name type="scientific">Aquabacterium olei</name>
    <dbReference type="NCBI Taxonomy" id="1296669"/>
    <lineage>
        <taxon>Bacteria</taxon>
        <taxon>Pseudomonadati</taxon>
        <taxon>Pseudomonadota</taxon>
        <taxon>Betaproteobacteria</taxon>
        <taxon>Burkholderiales</taxon>
        <taxon>Aquabacterium</taxon>
    </lineage>
</organism>
<dbReference type="InterPro" id="IPR003567">
    <property type="entry name" value="Cyt_c_biogenesis"/>
</dbReference>
<dbReference type="OrthoDB" id="9761451at2"/>
<feature type="transmembrane region" description="Helical" evidence="11">
    <location>
        <begin position="393"/>
        <end position="413"/>
    </location>
</feature>
<dbReference type="AlphaFoldDB" id="A0A2U8FVT3"/>
<evidence type="ECO:0000313" key="15">
    <source>
        <dbReference type="Proteomes" id="UP000244892"/>
    </source>
</evidence>
<feature type="transmembrane region" description="Helical" evidence="11">
    <location>
        <begin position="177"/>
        <end position="197"/>
    </location>
</feature>
<keyword evidence="4" id="KW-0997">Cell inner membrane</keyword>
<evidence type="ECO:0000259" key="12">
    <source>
        <dbReference type="Pfam" id="PF01578"/>
    </source>
</evidence>
<dbReference type="InterPro" id="IPR002541">
    <property type="entry name" value="Cyt_c_assembly"/>
</dbReference>
<evidence type="ECO:0000256" key="1">
    <source>
        <dbReference type="ARBA" id="ARBA00004429"/>
    </source>
</evidence>
<gene>
    <name evidence="14" type="ORF">DEH84_14660</name>
</gene>
<comment type="subcellular location">
    <subcellularLocation>
        <location evidence="1">Cell inner membrane</location>
        <topology evidence="1">Multi-pass membrane protein</topology>
    </subcellularLocation>
</comment>
<keyword evidence="5 11" id="KW-0812">Transmembrane</keyword>
<evidence type="ECO:0000256" key="8">
    <source>
        <dbReference type="ARBA" id="ARBA00023136"/>
    </source>
</evidence>
<keyword evidence="7 11" id="KW-1133">Transmembrane helix</keyword>
<evidence type="ECO:0000256" key="7">
    <source>
        <dbReference type="ARBA" id="ARBA00022989"/>
    </source>
</evidence>
<dbReference type="RefSeq" id="WP_109037518.1">
    <property type="nucleotide sequence ID" value="NZ_CP029210.1"/>
</dbReference>
<feature type="transmembrane region" description="Helical" evidence="11">
    <location>
        <begin position="453"/>
        <end position="472"/>
    </location>
</feature>
<dbReference type="Pfam" id="PF01578">
    <property type="entry name" value="Cytochrom_C_asm"/>
    <property type="match status" value="1"/>
</dbReference>
<feature type="transmembrane region" description="Helical" evidence="11">
    <location>
        <begin position="243"/>
        <end position="262"/>
    </location>
</feature>
<dbReference type="PRINTS" id="PR01410">
    <property type="entry name" value="CCBIOGENESIS"/>
</dbReference>
<proteinExistence type="inferred from homology"/>
<comment type="similarity">
    <text evidence="2">Belongs to the CcmF/CycK/Ccl1/NrfE/CcsA family.</text>
</comment>
<evidence type="ECO:0000256" key="11">
    <source>
        <dbReference type="SAM" id="Phobius"/>
    </source>
</evidence>